<dbReference type="OrthoDB" id="5238236at2759"/>
<reference evidence="4" key="1">
    <citation type="submission" date="2020-01" db="EMBL/GenBank/DDBJ databases">
        <authorList>
            <consortium name="DOE Joint Genome Institute"/>
            <person name="Haridas S."/>
            <person name="Albert R."/>
            <person name="Binder M."/>
            <person name="Bloem J."/>
            <person name="Labutti K."/>
            <person name="Salamov A."/>
            <person name="Andreopoulos B."/>
            <person name="Baker S.E."/>
            <person name="Barry K."/>
            <person name="Bills G."/>
            <person name="Bluhm B.H."/>
            <person name="Cannon C."/>
            <person name="Castanera R."/>
            <person name="Culley D.E."/>
            <person name="Daum C."/>
            <person name="Ezra D."/>
            <person name="Gonzalez J.B."/>
            <person name="Henrissat B."/>
            <person name="Kuo A."/>
            <person name="Liang C."/>
            <person name="Lipzen A."/>
            <person name="Lutzoni F."/>
            <person name="Magnuson J."/>
            <person name="Mondo S."/>
            <person name="Nolan M."/>
            <person name="Ohm R."/>
            <person name="Pangilinan J."/>
            <person name="Park H.-J."/>
            <person name="Ramirez L."/>
            <person name="Alfaro M."/>
            <person name="Sun H."/>
            <person name="Tritt A."/>
            <person name="Yoshinaga Y."/>
            <person name="Zwiers L.-H."/>
            <person name="Turgeon B.G."/>
            <person name="Goodwin S.B."/>
            <person name="Spatafora J.W."/>
            <person name="Crous P.W."/>
            <person name="Grigoriev I.V."/>
        </authorList>
    </citation>
    <scope>NUCLEOTIDE SEQUENCE</scope>
    <source>
        <strain evidence="4">CBS 342.82</strain>
    </source>
</reference>
<keyword evidence="3" id="KW-1185">Reference proteome</keyword>
<evidence type="ECO:0000313" key="3">
    <source>
        <dbReference type="Proteomes" id="UP000504637"/>
    </source>
</evidence>
<dbReference type="Proteomes" id="UP000504637">
    <property type="component" value="Unplaced"/>
</dbReference>
<reference evidence="4" key="2">
    <citation type="submission" date="2020-04" db="EMBL/GenBank/DDBJ databases">
        <authorList>
            <consortium name="NCBI Genome Project"/>
        </authorList>
    </citation>
    <scope>NUCLEOTIDE SEQUENCE</scope>
    <source>
        <strain evidence="4">CBS 342.82</strain>
    </source>
</reference>
<sequence>MRKRHSMFYEGVAHKSAGQEDGHAHFISVLEEVQDILRPNMPAVPVTLQGSGDMPVKNAVASIFQHLPLEEVSDSAEPQKSVRETPTVPKKFTSDLGESDEEAMIAAAYFYCDLHRIRQSINDLWWQYERGEMDLMSVSLTTNTSIDLVRNLYQEFEAEFGTRSRLKDVSCLLCAMRQASEHENDVRQFGTYYVPIVAPEHMKFRPGQSLDPTTPADDVENVQALRGIMSVLPEYLVLLEKTDGIEAEHNIVRGLRDSIQQRSVPPWLAFALQLHLDVRRILRTRVYRGFLELQTGGSYILSTIERVSGAGALPGSWRSSNSKDKDLMAIHDFVHNWTRADFVASIRRKVYADDAPSDSYPDHYLLRRDPPLCGLVLYNFQIRMHHYSIMTVNLWPCIKATVHLYNCLKQNVLKGRFWPDLEVLLATQGQRNIFVGEAPKNMEACEKNYWLANGGSIAALQSNRKIPQSMKKKGKNLEILVKTLWWFTHRYCNNNNRFNVTPDGLEKTLRASSPDGVAKSNTGEDLDAREVLLALADTLRREVKMMDFDYFQLHLVCLDTMRYQAKWLGPKVPAWKADESFLKRWTNKECFAANTIPVPDAASDFKSDRNPDHGTRVYVAIVPPLYVRAGSKRGLSRSNQLSPSEAIRPERVPPSDLQI</sequence>
<feature type="region of interest" description="Disordered" evidence="1">
    <location>
        <begin position="72"/>
        <end position="95"/>
    </location>
</feature>
<dbReference type="PANTHER" id="PTHR38795">
    <property type="entry name" value="DUF6604 DOMAIN-CONTAINING PROTEIN"/>
    <property type="match status" value="1"/>
</dbReference>
<dbReference type="GeneID" id="54364858"/>
<dbReference type="Pfam" id="PF20253">
    <property type="entry name" value="DUF6604"/>
    <property type="match status" value="1"/>
</dbReference>
<protein>
    <recommendedName>
        <fullName evidence="2">DUF6604 domain-containing protein</fullName>
    </recommendedName>
</protein>
<gene>
    <name evidence="4" type="ORF">K489DRAFT_402661</name>
</gene>
<reference evidence="4" key="3">
    <citation type="submission" date="2025-08" db="UniProtKB">
        <authorList>
            <consortium name="RefSeq"/>
        </authorList>
    </citation>
    <scope>IDENTIFICATION</scope>
    <source>
        <strain evidence="4">CBS 342.82</strain>
    </source>
</reference>
<dbReference type="InterPro" id="IPR046539">
    <property type="entry name" value="DUF6604"/>
</dbReference>
<dbReference type="RefSeq" id="XP_033458868.1">
    <property type="nucleotide sequence ID" value="XM_033607058.1"/>
</dbReference>
<name>A0A6J3M4K1_9PEZI</name>
<accession>A0A6J3M4K1</accession>
<feature type="domain" description="DUF6604" evidence="2">
    <location>
        <begin position="2"/>
        <end position="157"/>
    </location>
</feature>
<evidence type="ECO:0000313" key="4">
    <source>
        <dbReference type="RefSeq" id="XP_033458868.1"/>
    </source>
</evidence>
<dbReference type="AlphaFoldDB" id="A0A6J3M4K1"/>
<evidence type="ECO:0000256" key="1">
    <source>
        <dbReference type="SAM" id="MobiDB-lite"/>
    </source>
</evidence>
<evidence type="ECO:0000259" key="2">
    <source>
        <dbReference type="Pfam" id="PF20253"/>
    </source>
</evidence>
<dbReference type="PANTHER" id="PTHR38795:SF1">
    <property type="entry name" value="DUF6604 DOMAIN-CONTAINING PROTEIN"/>
    <property type="match status" value="1"/>
</dbReference>
<organism evidence="4">
    <name type="scientific">Dissoconium aciculare CBS 342.82</name>
    <dbReference type="NCBI Taxonomy" id="1314786"/>
    <lineage>
        <taxon>Eukaryota</taxon>
        <taxon>Fungi</taxon>
        <taxon>Dikarya</taxon>
        <taxon>Ascomycota</taxon>
        <taxon>Pezizomycotina</taxon>
        <taxon>Dothideomycetes</taxon>
        <taxon>Dothideomycetidae</taxon>
        <taxon>Mycosphaerellales</taxon>
        <taxon>Dissoconiaceae</taxon>
        <taxon>Dissoconium</taxon>
    </lineage>
</organism>
<proteinExistence type="predicted"/>
<feature type="region of interest" description="Disordered" evidence="1">
    <location>
        <begin position="635"/>
        <end position="659"/>
    </location>
</feature>